<sequence length="794" mass="92540">MEKLQKHFKNNYNGTSKKEAIVQGQNYRFTVLTSKLIRLEYSEKNEFEDRTTQSVVNRAFPLVDYRVIDEDDHLEIITNNLHLYYNKGIFSKNNLYIDVIGQFTHHGSTWYYGDKCNTLGGTCRTLDNIDGDTVLEDGILSRDGFSYFDDSKSLIIKENGWVEPREKDVIDNYFFGYGRDYFQCMKDFFELCGHTPLLPRYALGNWWSRYWKYTEESLKNLMTRFRDENVPFSVCVMDMDWHLVDIDPKYGSSWTGYTWNKDFFPDPDRMLNWLHDENYKVTLNLHPASGVRGFEDMYQPMAQDLGVDYENEDPIPFNITDSRFMEAYFKYLHHPLEEQGVDFWWIDWQQGGVTAIEGLDPLWMLNHYHFLDINRNNKNGLIFSRYAGIGSHRYPIGFSGDTIVSWDSYAFQPYFTSTASNIGFCWWSHDIGGHMFGNKDGELTVRWVQFGVFSPINRLHSSSNPFMSKEPWNYNMEEEKIIKNYLRLRHSLVPYLYTMNYKLADEGIPFIRPMYYHYPFIENSYDMKNQYFFGSELMVSAITEKINPMTKLAKTTVWLPEGKWIDFFTGKVYDGNRKILMYRGLENQVVLAKAGAIIPMNSDTSDNSIDNPINLDILVFPGQNNSFTLFEDNGTKTDSSKAITNITTTFESSGKIVIDKVKGNSDCIPANRTIRIILRGVKKTNNISINTDIGNTPYTIDYCDKTNSLTITILDYKKDLTYTINLLDNDILDDNKDYIEKIFTILNNAEIEYDLKDQVYSECRCTTDKLKLLTSINTYDLDKDLVGAISEVLL</sequence>
<dbReference type="SUPFAM" id="SSF51445">
    <property type="entry name" value="(Trans)glycosidases"/>
    <property type="match status" value="1"/>
</dbReference>
<keyword evidence="2" id="KW-0378">Hydrolase</keyword>
<dbReference type="GO" id="GO:0004553">
    <property type="term" value="F:hydrolase activity, hydrolyzing O-glycosyl compounds"/>
    <property type="evidence" value="ECO:0007669"/>
    <property type="project" value="InterPro"/>
</dbReference>
<dbReference type="SUPFAM" id="SSF51011">
    <property type="entry name" value="Glycosyl hydrolase domain"/>
    <property type="match status" value="1"/>
</dbReference>
<evidence type="ECO:0000259" key="4">
    <source>
        <dbReference type="Pfam" id="PF21365"/>
    </source>
</evidence>
<dbReference type="InterPro" id="IPR013780">
    <property type="entry name" value="Glyco_hydro_b"/>
</dbReference>
<keyword evidence="2" id="KW-0326">Glycosidase</keyword>
<dbReference type="InterPro" id="IPR017853">
    <property type="entry name" value="GH"/>
</dbReference>
<dbReference type="InterPro" id="IPR048395">
    <property type="entry name" value="Glyco_hydro_31_C"/>
</dbReference>
<comment type="similarity">
    <text evidence="1 2">Belongs to the glycosyl hydrolase 31 family.</text>
</comment>
<dbReference type="Proteomes" id="UP001144256">
    <property type="component" value="Unassembled WGS sequence"/>
</dbReference>
<dbReference type="CDD" id="cd06595">
    <property type="entry name" value="GH31_u1"/>
    <property type="match status" value="1"/>
</dbReference>
<dbReference type="Pfam" id="PF21365">
    <property type="entry name" value="Glyco_hydro_31_3rd"/>
    <property type="match status" value="1"/>
</dbReference>
<evidence type="ECO:0000259" key="3">
    <source>
        <dbReference type="Pfam" id="PF01055"/>
    </source>
</evidence>
<dbReference type="GO" id="GO:0005975">
    <property type="term" value="P:carbohydrate metabolic process"/>
    <property type="evidence" value="ECO:0007669"/>
    <property type="project" value="InterPro"/>
</dbReference>
<dbReference type="InterPro" id="IPR000322">
    <property type="entry name" value="Glyco_hydro_31_TIM"/>
</dbReference>
<protein>
    <submittedName>
        <fullName evidence="5">Alpha-xylosidase</fullName>
    </submittedName>
</protein>
<name>A0A9W6DF97_9FIRM</name>
<dbReference type="InterPro" id="IPR051816">
    <property type="entry name" value="Glycosyl_Hydrolase_31"/>
</dbReference>
<gene>
    <name evidence="5" type="primary">xylS</name>
    <name evidence="5" type="ORF">SH1V18_17320</name>
</gene>
<comment type="caution">
    <text evidence="5">The sequence shown here is derived from an EMBL/GenBank/DDBJ whole genome shotgun (WGS) entry which is preliminary data.</text>
</comment>
<feature type="domain" description="Glycoside hydrolase family 31 TIM barrel" evidence="3">
    <location>
        <begin position="195"/>
        <end position="499"/>
    </location>
</feature>
<evidence type="ECO:0000256" key="1">
    <source>
        <dbReference type="ARBA" id="ARBA00007806"/>
    </source>
</evidence>
<dbReference type="PANTHER" id="PTHR43863">
    <property type="entry name" value="HYDROLASE, PUTATIVE (AFU_ORTHOLOGUE AFUA_1G03140)-RELATED"/>
    <property type="match status" value="1"/>
</dbReference>
<dbReference type="Gene3D" id="2.60.40.1180">
    <property type="entry name" value="Golgi alpha-mannosidase II"/>
    <property type="match status" value="2"/>
</dbReference>
<dbReference type="EMBL" id="BRLB01000003">
    <property type="protein sequence ID" value="GKX29252.1"/>
    <property type="molecule type" value="Genomic_DNA"/>
</dbReference>
<evidence type="ECO:0000313" key="5">
    <source>
        <dbReference type="EMBL" id="GKX29252.1"/>
    </source>
</evidence>
<dbReference type="PANTHER" id="PTHR43863:SF2">
    <property type="entry name" value="MALTASE-GLUCOAMYLASE"/>
    <property type="match status" value="1"/>
</dbReference>
<organism evidence="5 6">
    <name type="scientific">Vallitalea longa</name>
    <dbReference type="NCBI Taxonomy" id="2936439"/>
    <lineage>
        <taxon>Bacteria</taxon>
        <taxon>Bacillati</taxon>
        <taxon>Bacillota</taxon>
        <taxon>Clostridia</taxon>
        <taxon>Lachnospirales</taxon>
        <taxon>Vallitaleaceae</taxon>
        <taxon>Vallitalea</taxon>
    </lineage>
</organism>
<dbReference type="Pfam" id="PF01055">
    <property type="entry name" value="Glyco_hydro_31_2nd"/>
    <property type="match status" value="1"/>
</dbReference>
<accession>A0A9W6DF97</accession>
<evidence type="ECO:0000256" key="2">
    <source>
        <dbReference type="RuleBase" id="RU361185"/>
    </source>
</evidence>
<dbReference type="AlphaFoldDB" id="A0A9W6DF97"/>
<feature type="domain" description="Glycosyl hydrolase family 31 C-terminal" evidence="4">
    <location>
        <begin position="507"/>
        <end position="598"/>
    </location>
</feature>
<keyword evidence="6" id="KW-1185">Reference proteome</keyword>
<dbReference type="Gene3D" id="3.20.20.80">
    <property type="entry name" value="Glycosidases"/>
    <property type="match status" value="1"/>
</dbReference>
<proteinExistence type="inferred from homology"/>
<dbReference type="RefSeq" id="WP_281814644.1">
    <property type="nucleotide sequence ID" value="NZ_BRLB01000003.1"/>
</dbReference>
<reference evidence="5" key="1">
    <citation type="submission" date="2022-06" db="EMBL/GenBank/DDBJ databases">
        <title>Vallitalea longa sp. nov., an anaerobic bacterium isolated from marine sediment.</title>
        <authorList>
            <person name="Hirano S."/>
            <person name="Terahara T."/>
            <person name="Mori K."/>
            <person name="Hamada M."/>
            <person name="Matsumoto R."/>
            <person name="Kobayashi T."/>
        </authorList>
    </citation>
    <scope>NUCLEOTIDE SEQUENCE</scope>
    <source>
        <strain evidence="5">SH18-1</strain>
    </source>
</reference>
<evidence type="ECO:0000313" key="6">
    <source>
        <dbReference type="Proteomes" id="UP001144256"/>
    </source>
</evidence>